<name>A0A067KHD4_JATCU</name>
<dbReference type="EMBL" id="KK914607">
    <property type="protein sequence ID" value="KDP31670.1"/>
    <property type="molecule type" value="Genomic_DNA"/>
</dbReference>
<accession>A0A067KHD4</accession>
<protein>
    <submittedName>
        <fullName evidence="1">Uncharacterized protein</fullName>
    </submittedName>
</protein>
<dbReference type="AlphaFoldDB" id="A0A067KHD4"/>
<gene>
    <name evidence="1" type="ORF">JCGZ_15362</name>
</gene>
<sequence>MMVDYEVDQGNQIKVLQADQTEPRSLQVNSKSFRPIRPSLGGDFKANQTALWSCSQNLLEPTKPIKLSFGSDQMIKSTQNPSSQSD</sequence>
<reference evidence="1 2" key="1">
    <citation type="journal article" date="2014" name="PLoS ONE">
        <title>Global Analysis of Gene Expression Profiles in Physic Nut (Jatropha curcas L.) Seedlings Exposed to Salt Stress.</title>
        <authorList>
            <person name="Zhang L."/>
            <person name="Zhang C."/>
            <person name="Wu P."/>
            <person name="Chen Y."/>
            <person name="Li M."/>
            <person name="Jiang H."/>
            <person name="Wu G."/>
        </authorList>
    </citation>
    <scope>NUCLEOTIDE SEQUENCE [LARGE SCALE GENOMIC DNA]</scope>
    <source>
        <strain evidence="2">cv. GZQX0401</strain>
        <tissue evidence="1">Young leaves</tissue>
    </source>
</reference>
<keyword evidence="2" id="KW-1185">Reference proteome</keyword>
<dbReference type="Proteomes" id="UP000027138">
    <property type="component" value="Unassembled WGS sequence"/>
</dbReference>
<proteinExistence type="predicted"/>
<organism evidence="1 2">
    <name type="scientific">Jatropha curcas</name>
    <name type="common">Barbados nut</name>
    <dbReference type="NCBI Taxonomy" id="180498"/>
    <lineage>
        <taxon>Eukaryota</taxon>
        <taxon>Viridiplantae</taxon>
        <taxon>Streptophyta</taxon>
        <taxon>Embryophyta</taxon>
        <taxon>Tracheophyta</taxon>
        <taxon>Spermatophyta</taxon>
        <taxon>Magnoliopsida</taxon>
        <taxon>eudicotyledons</taxon>
        <taxon>Gunneridae</taxon>
        <taxon>Pentapetalae</taxon>
        <taxon>rosids</taxon>
        <taxon>fabids</taxon>
        <taxon>Malpighiales</taxon>
        <taxon>Euphorbiaceae</taxon>
        <taxon>Crotonoideae</taxon>
        <taxon>Jatropheae</taxon>
        <taxon>Jatropha</taxon>
    </lineage>
</organism>
<evidence type="ECO:0000313" key="1">
    <source>
        <dbReference type="EMBL" id="KDP31670.1"/>
    </source>
</evidence>
<evidence type="ECO:0000313" key="2">
    <source>
        <dbReference type="Proteomes" id="UP000027138"/>
    </source>
</evidence>